<keyword evidence="6" id="KW-0762">Sugar transport</keyword>
<gene>
    <name evidence="6" type="ORF">BA171_06745</name>
</gene>
<proteinExistence type="predicted"/>
<organism evidence="6 7">
    <name type="scientific">Candidatus Hamiltonella defensa</name>
    <name type="common">Bemisia tabaci</name>
    <dbReference type="NCBI Taxonomy" id="672795"/>
    <lineage>
        <taxon>Bacteria</taxon>
        <taxon>Pseudomonadati</taxon>
        <taxon>Pseudomonadota</taxon>
        <taxon>Gammaproteobacteria</taxon>
        <taxon>Enterobacterales</taxon>
        <taxon>Enterobacteriaceae</taxon>
        <taxon>aphid secondary symbionts</taxon>
        <taxon>Candidatus Williamhamiltonella</taxon>
    </lineage>
</organism>
<dbReference type="OrthoDB" id="3252866at2"/>
<evidence type="ECO:0000313" key="7">
    <source>
        <dbReference type="Proteomes" id="UP000216438"/>
    </source>
</evidence>
<sequence length="462" mass="50368">MPSVKADMTSIQQLDLAPLTKNQKSLICMVIMASTLEFFDLFLVGFVITLVMKDPQWSLNAIQSGFILAGAGLGTVIGAIVWGWLADEYGRKKSFISCILMLVIFTGLSALTPANGWVFFSIMRICVGIAVGGLNVTSVPYVQEFLPSKNRGLFTGLTSAFIPLGLFLGSLATLYLADLLGWRGLLMMGCIPVVLLAWTKFIPESPRYLVSKGRLQHAREAYAWAMTIPVTQVGDLPGHVSAAQPSYLKMIKDYRKPLTIVAMGSFCFIFGSFIIQSWGQALLNESFNFSIHRVANLFMILSLGDLIGRLLSAWACDYLGRRWTLFICGLMGALGCTIAAFCIQITTILPFLGLNMISSGWVFFVGIFIAMMFGDGAFGVINAFGGEMFPNPIRSTCLGLGYGVGATAKIIGPIFLGAIIGSESLSQNIVLTPFLIFAFIFFLGAITYLFARETRHIPLEEI</sequence>
<dbReference type="InterPro" id="IPR036259">
    <property type="entry name" value="MFS_trans_sf"/>
</dbReference>
<dbReference type="Gene3D" id="1.20.1250.20">
    <property type="entry name" value="MFS general substrate transporter like domains"/>
    <property type="match status" value="1"/>
</dbReference>
<keyword evidence="2" id="KW-1003">Cell membrane</keyword>
<dbReference type="EMBL" id="CP016303">
    <property type="protein sequence ID" value="ASX26719.1"/>
    <property type="molecule type" value="Genomic_DNA"/>
</dbReference>
<accession>A0A249DZE4</accession>
<dbReference type="AlphaFoldDB" id="A0A249DZE4"/>
<dbReference type="SUPFAM" id="SSF103473">
    <property type="entry name" value="MFS general substrate transporter"/>
    <property type="match status" value="1"/>
</dbReference>
<comment type="subcellular location">
    <subcellularLocation>
        <location evidence="1">Membrane</location>
        <topology evidence="1">Multi-pass membrane protein</topology>
    </subcellularLocation>
</comment>
<keyword evidence="3" id="KW-0812">Transmembrane</keyword>
<dbReference type="GO" id="GO:0005886">
    <property type="term" value="C:plasma membrane"/>
    <property type="evidence" value="ECO:0007669"/>
    <property type="project" value="TreeGrafter"/>
</dbReference>
<evidence type="ECO:0000256" key="5">
    <source>
        <dbReference type="ARBA" id="ARBA00023136"/>
    </source>
</evidence>
<reference evidence="6 7" key="2">
    <citation type="submission" date="2017-09" db="EMBL/GenBank/DDBJ databases">
        <title>The genome of whitefly Bemisia tabaci, a global crop pest, provides novel insights into virus transmission, host adaptation and insecticide resistance.</title>
        <authorList>
            <person name="Kaur N."/>
            <person name="Kliot A."/>
            <person name="Pinheiro P.V."/>
            <person name="Luan J."/>
            <person name="Zheng Y."/>
            <person name="Liu W."/>
            <person name="Sun H."/>
            <person name="Yang X."/>
            <person name="Xu Y."/>
            <person name="Luo Y."/>
            <person name="Kruse A."/>
            <person name="Fisher T.W."/>
            <person name="Nelson D.R."/>
            <person name="Elimelech M."/>
            <person name="MacCoss M."/>
            <person name="Johnson R."/>
            <person name="Cohen E."/>
            <person name="Hunter W.B."/>
            <person name="Brown J.K."/>
            <person name="Jander G."/>
            <person name="Cilia M."/>
            <person name="Douglas A.E."/>
            <person name="Ghanim M."/>
            <person name="Simmons A.M."/>
            <person name="Wintermantel W.M."/>
            <person name="Ling K.-S."/>
            <person name="Fei Z."/>
        </authorList>
    </citation>
    <scope>NUCLEOTIDE SEQUENCE [LARGE SCALE GENOMIC DNA]</scope>
    <source>
        <strain evidence="6 7">MEAM1</strain>
    </source>
</reference>
<evidence type="ECO:0000256" key="4">
    <source>
        <dbReference type="ARBA" id="ARBA00022989"/>
    </source>
</evidence>
<dbReference type="PROSITE" id="PS50850">
    <property type="entry name" value="MFS"/>
    <property type="match status" value="1"/>
</dbReference>
<dbReference type="InterPro" id="IPR005828">
    <property type="entry name" value="MFS_sugar_transport-like"/>
</dbReference>
<dbReference type="PANTHER" id="PTHR23508:SF10">
    <property type="entry name" value="CARBOXYLIC ACID TRANSPORTER PROTEIN HOMOLOG"/>
    <property type="match status" value="1"/>
</dbReference>
<name>A0A249DZE4_9ENTR</name>
<evidence type="ECO:0000256" key="2">
    <source>
        <dbReference type="ARBA" id="ARBA00022475"/>
    </source>
</evidence>
<dbReference type="GO" id="GO:0046943">
    <property type="term" value="F:carboxylic acid transmembrane transporter activity"/>
    <property type="evidence" value="ECO:0007669"/>
    <property type="project" value="TreeGrafter"/>
</dbReference>
<dbReference type="Proteomes" id="UP000216438">
    <property type="component" value="Chromosome"/>
</dbReference>
<evidence type="ECO:0000256" key="1">
    <source>
        <dbReference type="ARBA" id="ARBA00004141"/>
    </source>
</evidence>
<protein>
    <submittedName>
        <fullName evidence="6">Sugar transporter</fullName>
    </submittedName>
</protein>
<dbReference type="RefSeq" id="WP_016857842.1">
    <property type="nucleotide sequence ID" value="NZ_CP016303.1"/>
</dbReference>
<keyword evidence="6" id="KW-0813">Transport</keyword>
<keyword evidence="5" id="KW-0472">Membrane</keyword>
<dbReference type="InterPro" id="IPR020846">
    <property type="entry name" value="MFS_dom"/>
</dbReference>
<evidence type="ECO:0000256" key="3">
    <source>
        <dbReference type="ARBA" id="ARBA00022692"/>
    </source>
</evidence>
<evidence type="ECO:0000313" key="6">
    <source>
        <dbReference type="EMBL" id="ASX26719.1"/>
    </source>
</evidence>
<dbReference type="Pfam" id="PF00083">
    <property type="entry name" value="Sugar_tr"/>
    <property type="match status" value="1"/>
</dbReference>
<dbReference type="CDD" id="cd17316">
    <property type="entry name" value="MFS_SV2_like"/>
    <property type="match status" value="1"/>
</dbReference>
<keyword evidence="4" id="KW-1133">Transmembrane helix</keyword>
<reference evidence="7" key="1">
    <citation type="submission" date="2016-06" db="EMBL/GenBank/DDBJ databases">
        <authorList>
            <person name="Chen W."/>
            <person name="Hasegawa D.K."/>
        </authorList>
    </citation>
    <scope>NUCLEOTIDE SEQUENCE [LARGE SCALE GENOMIC DNA]</scope>
    <source>
        <strain evidence="7">MEAM1</strain>
    </source>
</reference>
<dbReference type="PANTHER" id="PTHR23508">
    <property type="entry name" value="CARBOXYLIC ACID TRANSPORTER PROTEIN HOMOLOG"/>
    <property type="match status" value="1"/>
</dbReference>